<name>V8GAJ6_9BURK</name>
<dbReference type="PANTHER" id="PTHR36436:SF6">
    <property type="entry name" value="SLL5081 PROTEIN"/>
    <property type="match status" value="1"/>
</dbReference>
<gene>
    <name evidence="1" type="ORF">V757_02515</name>
</gene>
<dbReference type="PATRIC" id="fig|1414851.3.peg.513"/>
<dbReference type="SUPFAM" id="SSF103032">
    <property type="entry name" value="Hypothetical protein YwqG"/>
    <property type="match status" value="1"/>
</dbReference>
<evidence type="ECO:0000313" key="2">
    <source>
        <dbReference type="Proteomes" id="UP000018766"/>
    </source>
</evidence>
<dbReference type="Proteomes" id="UP000018766">
    <property type="component" value="Unassembled WGS sequence"/>
</dbReference>
<dbReference type="InterPro" id="IPR035948">
    <property type="entry name" value="YwqG-like_sf"/>
</dbReference>
<sequence length="281" mass="32322">MYTLQDLKIAFENVGLTKLFEEMQHYAKNSIVIELNGESDEQVIGASRFGGDPDLPAELEWFNNEESGAPLNFVAQLNCADLTPFDQDNKLPTHGILYFFYDVDAFLWGFDQKDYVGSRVYFYDGSFENLETRPCPAGIKRFTPCTLTFSNQIDLPEYSSQLIQTTLSDDEYERYLDLQESLELVVDNKLLGHSNNIQNGMELQCELVRHGIYCGSSAAYHDPRVPELAPGRLDWQLLFQIASNEETDMKWGDDGNLYFWIRAEDLKAGRFDYAWQILQSY</sequence>
<dbReference type="Gene3D" id="2.30.320.10">
    <property type="entry name" value="YwqG-like"/>
    <property type="match status" value="1"/>
</dbReference>
<evidence type="ECO:0000313" key="1">
    <source>
        <dbReference type="EMBL" id="ETD72717.1"/>
    </source>
</evidence>
<proteinExistence type="predicted"/>
<dbReference type="RefSeq" id="WP_023949579.1">
    <property type="nucleotide sequence ID" value="NZ_AYSV01000027.1"/>
</dbReference>
<dbReference type="PANTHER" id="PTHR36436">
    <property type="entry name" value="SLL5081 PROTEIN"/>
    <property type="match status" value="1"/>
</dbReference>
<dbReference type="InterPro" id="IPR015315">
    <property type="entry name" value="DUF1963"/>
</dbReference>
<dbReference type="AlphaFoldDB" id="V8GAJ6"/>
<dbReference type="EMBL" id="AYSV01000027">
    <property type="protein sequence ID" value="ETD72717.1"/>
    <property type="molecule type" value="Genomic_DNA"/>
</dbReference>
<dbReference type="Pfam" id="PF09234">
    <property type="entry name" value="DUF1963"/>
    <property type="match status" value="1"/>
</dbReference>
<reference evidence="1 2" key="1">
    <citation type="submission" date="2013-11" db="EMBL/GenBank/DDBJ databases">
        <title>Genomic analysis of Pelistega sp. HM-7.</title>
        <authorList>
            <person name="Kumbhare S.V."/>
            <person name="Shetty S.A."/>
            <person name="Sharma O."/>
            <person name="Dhotre D.P."/>
        </authorList>
    </citation>
    <scope>NUCLEOTIDE SEQUENCE [LARGE SCALE GENOMIC DNA]</scope>
    <source>
        <strain evidence="1 2">HM-7</strain>
    </source>
</reference>
<organism evidence="1 2">
    <name type="scientific">Pelistega indica</name>
    <dbReference type="NCBI Taxonomy" id="1414851"/>
    <lineage>
        <taxon>Bacteria</taxon>
        <taxon>Pseudomonadati</taxon>
        <taxon>Pseudomonadota</taxon>
        <taxon>Betaproteobacteria</taxon>
        <taxon>Burkholderiales</taxon>
        <taxon>Alcaligenaceae</taxon>
        <taxon>Pelistega</taxon>
    </lineage>
</organism>
<protein>
    <submittedName>
        <fullName evidence="1">Peptide methionine sulfoxide reductase</fullName>
    </submittedName>
</protein>
<comment type="caution">
    <text evidence="1">The sequence shown here is derived from an EMBL/GenBank/DDBJ whole genome shotgun (WGS) entry which is preliminary data.</text>
</comment>
<keyword evidence="2" id="KW-1185">Reference proteome</keyword>
<accession>V8GAJ6</accession>